<gene>
    <name evidence="2" type="ORF">SUNI508_08015</name>
</gene>
<organism evidence="2 3">
    <name type="scientific">Seiridium unicorne</name>
    <dbReference type="NCBI Taxonomy" id="138068"/>
    <lineage>
        <taxon>Eukaryota</taxon>
        <taxon>Fungi</taxon>
        <taxon>Dikarya</taxon>
        <taxon>Ascomycota</taxon>
        <taxon>Pezizomycotina</taxon>
        <taxon>Sordariomycetes</taxon>
        <taxon>Xylariomycetidae</taxon>
        <taxon>Amphisphaeriales</taxon>
        <taxon>Sporocadaceae</taxon>
        <taxon>Seiridium</taxon>
    </lineage>
</organism>
<evidence type="ECO:0000313" key="3">
    <source>
        <dbReference type="Proteomes" id="UP001408356"/>
    </source>
</evidence>
<protein>
    <recommendedName>
        <fullName evidence="4">Acetate kinase</fullName>
    </recommendedName>
</protein>
<name>A0ABR2UVI7_9PEZI</name>
<evidence type="ECO:0000256" key="1">
    <source>
        <dbReference type="SAM" id="MobiDB-lite"/>
    </source>
</evidence>
<dbReference type="Proteomes" id="UP001408356">
    <property type="component" value="Unassembled WGS sequence"/>
</dbReference>
<comment type="caution">
    <text evidence="2">The sequence shown here is derived from an EMBL/GenBank/DDBJ whole genome shotgun (WGS) entry which is preliminary data.</text>
</comment>
<evidence type="ECO:0000313" key="2">
    <source>
        <dbReference type="EMBL" id="KAK9418527.1"/>
    </source>
</evidence>
<feature type="compositionally biased region" description="Low complexity" evidence="1">
    <location>
        <begin position="291"/>
        <end position="307"/>
    </location>
</feature>
<proteinExistence type="predicted"/>
<sequence length="398" mass="45158">MAAAASSSSSSSRSYSSRSYASSSYSQLPAYAQHLTAPVDSNWTPNSAVSDLTDEYSTPQGQLRPLDLGPPGFQATIILFEGTADEKAIYLGPWEVVGTEHRRVLWQCSYQLERLEHFLSTASPAETFPHTLHSRHRQFHDPCALEQHITFRERHRIRYTNEDGNVIHDQPIEVKYEFTTIESALAFQGDLRRKDLVDSFDVDVVWTDSQGRTDAFGNVKGIGTVQRLKLWSDRHNMSHSLTVFANRSERRYKEFQVDQFEGEVRGRDDRRRTLRLNVRGRRGSAPESSRRISLSSFRSRRGSSSSSAPNQTSLDIRYLGIQFSRSEDYRRFLDTWLVAHSSDSEYHGIAYPADVFELPSPQIAASTSYEVSSQSLWQAELPILPPPAEEEEDDGLTP</sequence>
<accession>A0ABR2UVI7</accession>
<feature type="region of interest" description="Disordered" evidence="1">
    <location>
        <begin position="278"/>
        <end position="311"/>
    </location>
</feature>
<dbReference type="EMBL" id="JARVKF010000374">
    <property type="protein sequence ID" value="KAK9418527.1"/>
    <property type="molecule type" value="Genomic_DNA"/>
</dbReference>
<keyword evidence="3" id="KW-1185">Reference proteome</keyword>
<reference evidence="2 3" key="1">
    <citation type="journal article" date="2024" name="J. Plant Pathol.">
        <title>Sequence and assembly of the genome of Seiridium unicorne, isolate CBS 538.82, causal agent of cypress canker disease.</title>
        <authorList>
            <person name="Scali E."/>
            <person name="Rocca G.D."/>
            <person name="Danti R."/>
            <person name="Garbelotto M."/>
            <person name="Barberini S."/>
            <person name="Baroncelli R."/>
            <person name="Emiliani G."/>
        </authorList>
    </citation>
    <scope>NUCLEOTIDE SEQUENCE [LARGE SCALE GENOMIC DNA]</scope>
    <source>
        <strain evidence="2 3">BM-138-508</strain>
    </source>
</reference>
<evidence type="ECO:0008006" key="4">
    <source>
        <dbReference type="Google" id="ProtNLM"/>
    </source>
</evidence>